<dbReference type="Pfam" id="PF01435">
    <property type="entry name" value="Peptidase_M48"/>
    <property type="match status" value="1"/>
</dbReference>
<keyword evidence="4" id="KW-0378">Hydrolase</keyword>
<comment type="cofactor">
    <cofactor evidence="1">
        <name>Zn(2+)</name>
        <dbReference type="ChEBI" id="CHEBI:29105"/>
    </cofactor>
</comment>
<dbReference type="InterPro" id="IPR051156">
    <property type="entry name" value="Mito/Outer_Membr_Metalloprot"/>
</dbReference>
<keyword evidence="5" id="KW-0862">Zinc</keyword>
<evidence type="ECO:0000256" key="5">
    <source>
        <dbReference type="ARBA" id="ARBA00022833"/>
    </source>
</evidence>
<dbReference type="PANTHER" id="PTHR22726:SF18">
    <property type="entry name" value="PEPTIDASE M48 DOMAIN-CONTAINING PROTEIN"/>
    <property type="match status" value="1"/>
</dbReference>
<evidence type="ECO:0000313" key="10">
    <source>
        <dbReference type="Proteomes" id="UP000198372"/>
    </source>
</evidence>
<protein>
    <submittedName>
        <fullName evidence="9">BQ2448_1261 protein</fullName>
    </submittedName>
</protein>
<feature type="compositionally biased region" description="Basic and acidic residues" evidence="7">
    <location>
        <begin position="535"/>
        <end position="549"/>
    </location>
</feature>
<name>A0A238F9P6_9BASI</name>
<evidence type="ECO:0000313" key="9">
    <source>
        <dbReference type="EMBL" id="SCV69867.1"/>
    </source>
</evidence>
<keyword evidence="3" id="KW-0479">Metal-binding</keyword>
<feature type="domain" description="Peptidase M48" evidence="8">
    <location>
        <begin position="292"/>
        <end position="482"/>
    </location>
</feature>
<accession>A0A238F9P6</accession>
<gene>
    <name evidence="9" type="ORF">BQ2448_1261</name>
</gene>
<keyword evidence="6" id="KW-0482">Metalloprotease</keyword>
<dbReference type="Proteomes" id="UP000198372">
    <property type="component" value="Unassembled WGS sequence"/>
</dbReference>
<reference evidence="10" key="1">
    <citation type="submission" date="2016-09" db="EMBL/GenBank/DDBJ databases">
        <authorList>
            <person name="Jeantristanb JTB J.-T."/>
            <person name="Ricardo R."/>
        </authorList>
    </citation>
    <scope>NUCLEOTIDE SEQUENCE [LARGE SCALE GENOMIC DNA]</scope>
</reference>
<evidence type="ECO:0000256" key="4">
    <source>
        <dbReference type="ARBA" id="ARBA00022801"/>
    </source>
</evidence>
<dbReference type="GO" id="GO:0006515">
    <property type="term" value="P:protein quality control for misfolded or incompletely synthesized proteins"/>
    <property type="evidence" value="ECO:0007669"/>
    <property type="project" value="TreeGrafter"/>
</dbReference>
<dbReference type="PANTHER" id="PTHR22726">
    <property type="entry name" value="METALLOENDOPEPTIDASE OMA1"/>
    <property type="match status" value="1"/>
</dbReference>
<dbReference type="GO" id="GO:0004222">
    <property type="term" value="F:metalloendopeptidase activity"/>
    <property type="evidence" value="ECO:0007669"/>
    <property type="project" value="InterPro"/>
</dbReference>
<evidence type="ECO:0000256" key="3">
    <source>
        <dbReference type="ARBA" id="ARBA00022723"/>
    </source>
</evidence>
<evidence type="ECO:0000256" key="2">
    <source>
        <dbReference type="ARBA" id="ARBA00022670"/>
    </source>
</evidence>
<dbReference type="GO" id="GO:0005743">
    <property type="term" value="C:mitochondrial inner membrane"/>
    <property type="evidence" value="ECO:0007669"/>
    <property type="project" value="TreeGrafter"/>
</dbReference>
<dbReference type="InterPro" id="IPR001915">
    <property type="entry name" value="Peptidase_M48"/>
</dbReference>
<feature type="region of interest" description="Disordered" evidence="7">
    <location>
        <begin position="507"/>
        <end position="549"/>
    </location>
</feature>
<evidence type="ECO:0000256" key="1">
    <source>
        <dbReference type="ARBA" id="ARBA00001947"/>
    </source>
</evidence>
<evidence type="ECO:0000256" key="6">
    <source>
        <dbReference type="ARBA" id="ARBA00023049"/>
    </source>
</evidence>
<organism evidence="9 10">
    <name type="scientific">Microbotryum intermedium</name>
    <dbReference type="NCBI Taxonomy" id="269621"/>
    <lineage>
        <taxon>Eukaryota</taxon>
        <taxon>Fungi</taxon>
        <taxon>Dikarya</taxon>
        <taxon>Basidiomycota</taxon>
        <taxon>Pucciniomycotina</taxon>
        <taxon>Microbotryomycetes</taxon>
        <taxon>Microbotryales</taxon>
        <taxon>Microbotryaceae</taxon>
        <taxon>Microbotryum</taxon>
    </lineage>
</organism>
<dbReference type="AlphaFoldDB" id="A0A238F9P6"/>
<dbReference type="GO" id="GO:0046872">
    <property type="term" value="F:metal ion binding"/>
    <property type="evidence" value="ECO:0007669"/>
    <property type="project" value="UniProtKB-KW"/>
</dbReference>
<keyword evidence="2" id="KW-0645">Protease</keyword>
<proteinExistence type="predicted"/>
<dbReference type="CDD" id="cd07331">
    <property type="entry name" value="M48C_Oma1_like"/>
    <property type="match status" value="1"/>
</dbReference>
<evidence type="ECO:0000259" key="8">
    <source>
        <dbReference type="Pfam" id="PF01435"/>
    </source>
</evidence>
<sequence length="549" mass="61850">MLGHGHRSLWTAGLCSWSPSQQAGFPGISTLIAVRFTSNFSSSPRSPVMAQLRLNHPPIRHYIRDRARSLPSPLLSSGLAQCIHSARGSVSGVQLSLQRRAFRSTRPRHDVLFVSVPAFKASVAHIHVSSVWGSSLTPGDKLLSVPPDSALLTVVRVSLIFLPVAWRWGMFKRFPKGAWRLGGTARWRLLLMSEREELAWSNTRFEETIANDQCVLMPPEDPRVEPVRKVIERLVQTLNDGAPLSFAQYLQEEMVSKVGSNDSKRSKIVPSARIEVANMPWMPETSNPEKKMKGTWDLYCIDLPKINAFVLSSKDFFVYSGLLSLVEDDENLLAAVLAHECIHLNERHSVEELGFLALSHRELTRATLRSGVVFDVLRGTAWALTLSFPMVGDALSAFFTFVDRKVGQRAYSRKLETEADELGLELMARAGFDPRASITLWEILNEVEQDVQERGEHGKIVDHIALLRTHPSGEQRLDNLKKHLPAAIELYEHTLREKEGQLAAQQRMREQEVEHHRIQQEEDEQRRAAAAAARKATERAREAQQKQQA</sequence>
<feature type="compositionally biased region" description="Basic and acidic residues" evidence="7">
    <location>
        <begin position="507"/>
        <end position="527"/>
    </location>
</feature>
<keyword evidence="10" id="KW-1185">Reference proteome</keyword>
<dbReference type="GO" id="GO:0034982">
    <property type="term" value="P:mitochondrial protein processing"/>
    <property type="evidence" value="ECO:0007669"/>
    <property type="project" value="TreeGrafter"/>
</dbReference>
<dbReference type="Gene3D" id="3.30.2010.10">
    <property type="entry name" value="Metalloproteases ('zincins'), catalytic domain"/>
    <property type="match status" value="1"/>
</dbReference>
<dbReference type="EMBL" id="FMSP01000005">
    <property type="protein sequence ID" value="SCV69867.1"/>
    <property type="molecule type" value="Genomic_DNA"/>
</dbReference>
<dbReference type="OrthoDB" id="7464992at2759"/>
<dbReference type="STRING" id="269621.A0A238F9P6"/>
<evidence type="ECO:0000256" key="7">
    <source>
        <dbReference type="SAM" id="MobiDB-lite"/>
    </source>
</evidence>